<keyword evidence="3" id="KW-0456">Lyase</keyword>
<dbReference type="RefSeq" id="WP_249586952.1">
    <property type="nucleotide sequence ID" value="NZ_BAAAQL010000008.1"/>
</dbReference>
<feature type="compositionally biased region" description="Basic residues" evidence="1">
    <location>
        <begin position="8"/>
        <end position="20"/>
    </location>
</feature>
<evidence type="ECO:0000313" key="4">
    <source>
        <dbReference type="Proteomes" id="UP000829992"/>
    </source>
</evidence>
<feature type="chain" id="PRO_5045661144" evidence="2">
    <location>
        <begin position="41"/>
        <end position="292"/>
    </location>
</feature>
<feature type="region of interest" description="Disordered" evidence="1">
    <location>
        <begin position="1"/>
        <end position="22"/>
    </location>
</feature>
<evidence type="ECO:0000256" key="2">
    <source>
        <dbReference type="SAM" id="SignalP"/>
    </source>
</evidence>
<sequence length="292" mass="32342">MVNEQRRTTHRSTRKARTRVRTAAAAGLAGTLTIVGLATAQAGQEDKPRPAKSEPKGASPLLNVDYKDGSLNSGIPGLTTTHAKAKDASSVVKSGDDHAIAHKVTLGDPDYVSDGAPRSESATNDVPEGKIEVGDEHRYEFDVLLKDWKTYESGDSDSGDIIFQGKHAGGNKPSFYLMTKRNSIAFRSPLLNLQATVVDDFTSHVNQWMSFRVDVSWTKDKTGYYKISTKMPGESDFTLRKTYDDVQTFHPENPTEFGYLKWGLYRPDESIENGDVPTRVIYHDNIRIEDLS</sequence>
<organism evidence="3 4">
    <name type="scientific">Streptomyces durmitorensis</name>
    <dbReference type="NCBI Taxonomy" id="319947"/>
    <lineage>
        <taxon>Bacteria</taxon>
        <taxon>Bacillati</taxon>
        <taxon>Actinomycetota</taxon>
        <taxon>Actinomycetes</taxon>
        <taxon>Kitasatosporales</taxon>
        <taxon>Streptomycetaceae</taxon>
        <taxon>Streptomyces</taxon>
    </lineage>
</organism>
<dbReference type="Proteomes" id="UP000829992">
    <property type="component" value="Chromosome"/>
</dbReference>
<dbReference type="Gene3D" id="2.60.120.200">
    <property type="match status" value="1"/>
</dbReference>
<feature type="compositionally biased region" description="Basic and acidic residues" evidence="1">
    <location>
        <begin position="44"/>
        <end position="55"/>
    </location>
</feature>
<proteinExistence type="predicted"/>
<dbReference type="InterPro" id="IPR025975">
    <property type="entry name" value="Polysacc_lyase"/>
</dbReference>
<feature type="region of interest" description="Disordered" evidence="1">
    <location>
        <begin position="103"/>
        <end position="127"/>
    </location>
</feature>
<protein>
    <submittedName>
        <fullName evidence="3">Polysaccharide lyase</fullName>
    </submittedName>
</protein>
<feature type="region of interest" description="Disordered" evidence="1">
    <location>
        <begin position="39"/>
        <end position="65"/>
    </location>
</feature>
<keyword evidence="4" id="KW-1185">Reference proteome</keyword>
<name>A0ABY4PNS6_9ACTN</name>
<evidence type="ECO:0000256" key="1">
    <source>
        <dbReference type="SAM" id="MobiDB-lite"/>
    </source>
</evidence>
<reference evidence="3 4" key="1">
    <citation type="submission" date="2022-05" db="EMBL/GenBank/DDBJ databases">
        <authorList>
            <person name="Zhou X."/>
            <person name="Li K."/>
            <person name="Man Y."/>
        </authorList>
    </citation>
    <scope>NUCLEOTIDE SEQUENCE [LARGE SCALE GENOMIC DNA]</scope>
    <source>
        <strain evidence="3 4">MS405</strain>
    </source>
</reference>
<feature type="signal peptide" evidence="2">
    <location>
        <begin position="1"/>
        <end position="40"/>
    </location>
</feature>
<dbReference type="Pfam" id="PF14099">
    <property type="entry name" value="Polysacc_lyase"/>
    <property type="match status" value="1"/>
</dbReference>
<dbReference type="GO" id="GO:0016829">
    <property type="term" value="F:lyase activity"/>
    <property type="evidence" value="ECO:0007669"/>
    <property type="project" value="UniProtKB-KW"/>
</dbReference>
<evidence type="ECO:0000313" key="3">
    <source>
        <dbReference type="EMBL" id="UQT55463.1"/>
    </source>
</evidence>
<gene>
    <name evidence="3" type="ORF">M4V62_10375</name>
</gene>
<accession>A0ABY4PNS6</accession>
<dbReference type="EMBL" id="CP097289">
    <property type="protein sequence ID" value="UQT55463.1"/>
    <property type="molecule type" value="Genomic_DNA"/>
</dbReference>
<keyword evidence="2" id="KW-0732">Signal</keyword>